<name>A0A7I7X579_9MYCO</name>
<sequence length="179" mass="19056">MMHRWILALVTTAVTAVAALTLPASGYATPTTTPEAPIGRLGDTLRISYRDEAFGPIVADVTVHDVVPSEIPPGWGANGSPRWRNQGGPWRANVTVHPISVPNPYIMAASVTFDGVTPGGDAYVSKHTDDPTTLDALLTNAPAGSTVNGGVYWDVYRGLVTHVVMLSRNTGLRLAQWNL</sequence>
<evidence type="ECO:0000313" key="3">
    <source>
        <dbReference type="Proteomes" id="UP000467260"/>
    </source>
</evidence>
<feature type="signal peptide" evidence="1">
    <location>
        <begin position="1"/>
        <end position="18"/>
    </location>
</feature>
<dbReference type="EMBL" id="AP022609">
    <property type="protein sequence ID" value="BBZ23448.1"/>
    <property type="molecule type" value="Genomic_DNA"/>
</dbReference>
<feature type="chain" id="PRO_5029675056" description="Exported alanine and valine rich protein" evidence="1">
    <location>
        <begin position="19"/>
        <end position="179"/>
    </location>
</feature>
<accession>A0A7I7X579</accession>
<protein>
    <recommendedName>
        <fullName evidence="4">Exported alanine and valine rich protein</fullName>
    </recommendedName>
</protein>
<reference evidence="2 3" key="1">
    <citation type="journal article" date="2019" name="Emerg. Microbes Infect.">
        <title>Comprehensive subspecies identification of 175 nontuberculous mycobacteria species based on 7547 genomic profiles.</title>
        <authorList>
            <person name="Matsumoto Y."/>
            <person name="Kinjo T."/>
            <person name="Motooka D."/>
            <person name="Nabeya D."/>
            <person name="Jung N."/>
            <person name="Uechi K."/>
            <person name="Horii T."/>
            <person name="Iida T."/>
            <person name="Fujita J."/>
            <person name="Nakamura S."/>
        </authorList>
    </citation>
    <scope>NUCLEOTIDE SEQUENCE [LARGE SCALE GENOMIC DNA]</scope>
    <source>
        <strain evidence="2 3">JCM 13571</strain>
    </source>
</reference>
<dbReference type="Proteomes" id="UP000467260">
    <property type="component" value="Chromosome"/>
</dbReference>
<keyword evidence="3" id="KW-1185">Reference proteome</keyword>
<evidence type="ECO:0000313" key="2">
    <source>
        <dbReference type="EMBL" id="BBZ23448.1"/>
    </source>
</evidence>
<evidence type="ECO:0000256" key="1">
    <source>
        <dbReference type="SAM" id="SignalP"/>
    </source>
</evidence>
<gene>
    <name evidence="2" type="ORF">MHIB_18660</name>
</gene>
<keyword evidence="1" id="KW-0732">Signal</keyword>
<evidence type="ECO:0008006" key="4">
    <source>
        <dbReference type="Google" id="ProtNLM"/>
    </source>
</evidence>
<dbReference type="AlphaFoldDB" id="A0A7I7X579"/>
<dbReference type="KEGG" id="mhib:MHIB_18660"/>
<proteinExistence type="predicted"/>
<organism evidence="2 3">
    <name type="scientific">Mycolicibacter hiberniae</name>
    <dbReference type="NCBI Taxonomy" id="29314"/>
    <lineage>
        <taxon>Bacteria</taxon>
        <taxon>Bacillati</taxon>
        <taxon>Actinomycetota</taxon>
        <taxon>Actinomycetes</taxon>
        <taxon>Mycobacteriales</taxon>
        <taxon>Mycobacteriaceae</taxon>
        <taxon>Mycolicibacter</taxon>
    </lineage>
</organism>